<name>A0A1M6NPQ0_9FIRM</name>
<dbReference type="Gene3D" id="3.30.450.40">
    <property type="match status" value="1"/>
</dbReference>
<evidence type="ECO:0000256" key="5">
    <source>
        <dbReference type="ARBA" id="ARBA00022553"/>
    </source>
</evidence>
<dbReference type="InterPro" id="IPR003661">
    <property type="entry name" value="HisK_dim/P_dom"/>
</dbReference>
<dbReference type="SMART" id="SM00387">
    <property type="entry name" value="HATPase_c"/>
    <property type="match status" value="1"/>
</dbReference>
<dbReference type="InterPro" id="IPR003594">
    <property type="entry name" value="HATPase_dom"/>
</dbReference>
<dbReference type="SMART" id="SM00448">
    <property type="entry name" value="REC"/>
    <property type="match status" value="1"/>
</dbReference>
<dbReference type="Pfam" id="PF00512">
    <property type="entry name" value="HisKA"/>
    <property type="match status" value="1"/>
</dbReference>
<dbReference type="InterPro" id="IPR036097">
    <property type="entry name" value="HisK_dim/P_sf"/>
</dbReference>
<dbReference type="Gene3D" id="3.30.565.10">
    <property type="entry name" value="Histidine kinase-like ATPase, C-terminal domain"/>
    <property type="match status" value="1"/>
</dbReference>
<feature type="domain" description="Response regulatory" evidence="13">
    <location>
        <begin position="450"/>
        <end position="571"/>
    </location>
</feature>
<evidence type="ECO:0000313" key="15">
    <source>
        <dbReference type="Proteomes" id="UP000184301"/>
    </source>
</evidence>
<evidence type="ECO:0000256" key="6">
    <source>
        <dbReference type="ARBA" id="ARBA00022679"/>
    </source>
</evidence>
<proteinExistence type="inferred from homology"/>
<dbReference type="Pfam" id="PF02518">
    <property type="entry name" value="HATPase_c"/>
    <property type="match status" value="1"/>
</dbReference>
<keyword evidence="7 14" id="KW-0418">Kinase</keyword>
<feature type="domain" description="Histidine kinase" evidence="12">
    <location>
        <begin position="198"/>
        <end position="422"/>
    </location>
</feature>
<dbReference type="OrthoDB" id="9757918at2"/>
<evidence type="ECO:0000256" key="9">
    <source>
        <dbReference type="ARBA" id="ARBA00024867"/>
    </source>
</evidence>
<dbReference type="PANTHER" id="PTHR43047">
    <property type="entry name" value="TWO-COMPONENT HISTIDINE PROTEIN KINASE"/>
    <property type="match status" value="1"/>
</dbReference>
<gene>
    <name evidence="14" type="ORF">SAMN02745243_01875</name>
</gene>
<keyword evidence="5 11" id="KW-0597">Phosphoprotein</keyword>
<dbReference type="Gene3D" id="3.40.50.2300">
    <property type="match status" value="1"/>
</dbReference>
<dbReference type="SUPFAM" id="SSF55781">
    <property type="entry name" value="GAF domain-like"/>
    <property type="match status" value="1"/>
</dbReference>
<dbReference type="PRINTS" id="PR00344">
    <property type="entry name" value="BCTRLSENSOR"/>
</dbReference>
<dbReference type="CDD" id="cd00082">
    <property type="entry name" value="HisKA"/>
    <property type="match status" value="1"/>
</dbReference>
<keyword evidence="6" id="KW-0808">Transferase</keyword>
<dbReference type="Proteomes" id="UP000184301">
    <property type="component" value="Unassembled WGS sequence"/>
</dbReference>
<dbReference type="Gene3D" id="1.10.287.130">
    <property type="match status" value="1"/>
</dbReference>
<dbReference type="EMBL" id="FQZY01000024">
    <property type="protein sequence ID" value="SHJ97717.1"/>
    <property type="molecule type" value="Genomic_DNA"/>
</dbReference>
<dbReference type="PANTHER" id="PTHR43047:SF72">
    <property type="entry name" value="OSMOSENSING HISTIDINE PROTEIN KINASE SLN1"/>
    <property type="match status" value="1"/>
</dbReference>
<dbReference type="GO" id="GO:0000155">
    <property type="term" value="F:phosphorelay sensor kinase activity"/>
    <property type="evidence" value="ECO:0007669"/>
    <property type="project" value="InterPro"/>
</dbReference>
<dbReference type="SUPFAM" id="SSF52172">
    <property type="entry name" value="CheY-like"/>
    <property type="match status" value="1"/>
</dbReference>
<dbReference type="GO" id="GO:0005886">
    <property type="term" value="C:plasma membrane"/>
    <property type="evidence" value="ECO:0007669"/>
    <property type="project" value="TreeGrafter"/>
</dbReference>
<dbReference type="InterPro" id="IPR005467">
    <property type="entry name" value="His_kinase_dom"/>
</dbReference>
<evidence type="ECO:0000256" key="10">
    <source>
        <dbReference type="ARBA" id="ARBA00074306"/>
    </source>
</evidence>
<dbReference type="SMART" id="SM00388">
    <property type="entry name" value="HisKA"/>
    <property type="match status" value="1"/>
</dbReference>
<evidence type="ECO:0000259" key="12">
    <source>
        <dbReference type="PROSITE" id="PS50109"/>
    </source>
</evidence>
<dbReference type="CDD" id="cd17546">
    <property type="entry name" value="REC_hyHK_CKI1_RcsC-like"/>
    <property type="match status" value="1"/>
</dbReference>
<dbReference type="InterPro" id="IPR011006">
    <property type="entry name" value="CheY-like_superfamily"/>
</dbReference>
<dbReference type="SUPFAM" id="SSF47384">
    <property type="entry name" value="Homodimeric domain of signal transducing histidine kinase"/>
    <property type="match status" value="1"/>
</dbReference>
<dbReference type="InterPro" id="IPR029016">
    <property type="entry name" value="GAF-like_dom_sf"/>
</dbReference>
<dbReference type="RefSeq" id="WP_073109075.1">
    <property type="nucleotide sequence ID" value="NZ_FQZY01000024.1"/>
</dbReference>
<dbReference type="InterPro" id="IPR004358">
    <property type="entry name" value="Sig_transdc_His_kin-like_C"/>
</dbReference>
<dbReference type="PROSITE" id="PS50109">
    <property type="entry name" value="HIS_KIN"/>
    <property type="match status" value="1"/>
</dbReference>
<comment type="function">
    <text evidence="9">May play the central regulatory role in sporulation. It may be an element of the effector pathway responsible for the activation of sporulation genes in response to nutritional stress. Spo0A may act in concert with spo0H (a sigma factor) to control the expression of some genes that are critical to the sporulation process.</text>
</comment>
<evidence type="ECO:0000313" key="14">
    <source>
        <dbReference type="EMBL" id="SHJ97717.1"/>
    </source>
</evidence>
<dbReference type="CDD" id="cd16922">
    <property type="entry name" value="HATPase_EvgS-ArcB-TorS-like"/>
    <property type="match status" value="1"/>
</dbReference>
<reference evidence="14 15" key="1">
    <citation type="submission" date="2016-11" db="EMBL/GenBank/DDBJ databases">
        <authorList>
            <person name="Jaros S."/>
            <person name="Januszkiewicz K."/>
            <person name="Wedrychowicz H."/>
        </authorList>
    </citation>
    <scope>NUCLEOTIDE SEQUENCE [LARGE SCALE GENOMIC DNA]</scope>
    <source>
        <strain evidence="14 15">DSM 15480</strain>
    </source>
</reference>
<dbReference type="PROSITE" id="PS50110">
    <property type="entry name" value="RESPONSE_REGULATORY"/>
    <property type="match status" value="1"/>
</dbReference>
<dbReference type="FunFam" id="3.30.565.10:FF:000010">
    <property type="entry name" value="Sensor histidine kinase RcsC"/>
    <property type="match status" value="1"/>
</dbReference>
<dbReference type="SUPFAM" id="SSF55874">
    <property type="entry name" value="ATPase domain of HSP90 chaperone/DNA topoisomerase II/histidine kinase"/>
    <property type="match status" value="1"/>
</dbReference>
<evidence type="ECO:0000256" key="1">
    <source>
        <dbReference type="ARBA" id="ARBA00000085"/>
    </source>
</evidence>
<protein>
    <recommendedName>
        <fullName evidence="10">Circadian input-output histidine kinase CikA</fullName>
        <ecNumber evidence="3">2.7.13.3</ecNumber>
    </recommendedName>
    <alternativeName>
        <fullName evidence="4">Stage 0 sporulation protein A homolog</fullName>
    </alternativeName>
</protein>
<evidence type="ECO:0000256" key="3">
    <source>
        <dbReference type="ARBA" id="ARBA00012438"/>
    </source>
</evidence>
<organism evidence="14 15">
    <name type="scientific">Hespellia stercorisuis DSM 15480</name>
    <dbReference type="NCBI Taxonomy" id="1121950"/>
    <lineage>
        <taxon>Bacteria</taxon>
        <taxon>Bacillati</taxon>
        <taxon>Bacillota</taxon>
        <taxon>Clostridia</taxon>
        <taxon>Lachnospirales</taxon>
        <taxon>Lachnospiraceae</taxon>
        <taxon>Hespellia</taxon>
    </lineage>
</organism>
<evidence type="ECO:0000259" key="13">
    <source>
        <dbReference type="PROSITE" id="PS50110"/>
    </source>
</evidence>
<evidence type="ECO:0000256" key="11">
    <source>
        <dbReference type="PROSITE-ProRule" id="PRU00169"/>
    </source>
</evidence>
<keyword evidence="15" id="KW-1185">Reference proteome</keyword>
<dbReference type="InterPro" id="IPR036890">
    <property type="entry name" value="HATPase_C_sf"/>
</dbReference>
<dbReference type="EC" id="2.7.13.3" evidence="3"/>
<dbReference type="GO" id="GO:0009927">
    <property type="term" value="F:histidine phosphotransfer kinase activity"/>
    <property type="evidence" value="ECO:0007669"/>
    <property type="project" value="TreeGrafter"/>
</dbReference>
<evidence type="ECO:0000256" key="4">
    <source>
        <dbReference type="ARBA" id="ARBA00018672"/>
    </source>
</evidence>
<dbReference type="Pfam" id="PF00072">
    <property type="entry name" value="Response_reg"/>
    <property type="match status" value="1"/>
</dbReference>
<dbReference type="InterPro" id="IPR001789">
    <property type="entry name" value="Sig_transdc_resp-reg_receiver"/>
</dbReference>
<dbReference type="STRING" id="1121950.SAMN02745243_01875"/>
<dbReference type="AlphaFoldDB" id="A0A1M6NPQ0"/>
<feature type="modified residue" description="4-aspartylphosphate" evidence="11">
    <location>
        <position position="502"/>
    </location>
</feature>
<comment type="similarity">
    <text evidence="2">In the N-terminal section; belongs to the phytochrome family.</text>
</comment>
<sequence>MSDNKTTHQIKDEILAKLYSASDTDTAVNGALELVGNHFNVSRVYIFENSEDDPGISNTFEWCNEGILPEKENLQHIRYLEDTGENWYDNYNENGLFVCQDVRMLPVKQREILEPQGICGMLRCAIQENGIYKGFIGFDNCNHQPRNWALDAETVEALVFISRLLAMFLLKQRSENRLNQALSKVREANNAKNEFFSRMSHDMRTPMNGILGLADLSEGEEDAAVLKENIAKIKTSGEYLLGLINDTLAFQKIESGKMKILPQVVECSSCIRDMLEMVKVLAEEKHIDFREEVNYQEIQGYVRVDPIRMKQIFLNLLSNAIKFTPEYGTVCFQLDCNKTDEKTWHAVARVKDTGIGMSEDFLRHKLFQPFTQEYNQLSAQYAGSGLGLSIVKRLTDMMGGTIHVDSKLGEGTVFTLSMDVEKVPGKMVQTQEADKARQKNTAYDMLHGKRILLVEDHALNAEIAKRLLQKAGCEVTWAENGQIAIEKFQESEIAYYDAVLMDIRMPVMDGLMAARSIRNLPRRDADTIPILAMTANAYDEDMRKSKAAGMNDHLLKPIEPQRLYEALETYIGKISRQSSATKRETIRLETLKNMVSHVWKEDGAFSVAYGSFNSIYQFMERNLSRTNQNVQILLFTARNQWGNVPAEVELKPIMETLNQSVRFSLREGDLMMEFNTNQIAILLVNCDNKNGGMVAERILESYRKKSSESKIRIHYEISNIQGKDDNSRTRKTHREPAPLF</sequence>
<evidence type="ECO:0000256" key="8">
    <source>
        <dbReference type="ARBA" id="ARBA00023012"/>
    </source>
</evidence>
<evidence type="ECO:0000256" key="2">
    <source>
        <dbReference type="ARBA" id="ARBA00006402"/>
    </source>
</evidence>
<evidence type="ECO:0000256" key="7">
    <source>
        <dbReference type="ARBA" id="ARBA00022777"/>
    </source>
</evidence>
<comment type="catalytic activity">
    <reaction evidence="1">
        <text>ATP + protein L-histidine = ADP + protein N-phospho-L-histidine.</text>
        <dbReference type="EC" id="2.7.13.3"/>
    </reaction>
</comment>
<keyword evidence="8" id="KW-0902">Two-component regulatory system</keyword>
<accession>A0A1M6NPQ0</accession>